<sequence length="144" mass="17036">MPARRKHKTKVEQEQATRNKHKAYYACNQEMILAKKRTKYTRDSINDELWQSATQSYFERLYYEYQAWHSCDPQTKNSPIELPFKLFSSMTNAVAKIGNAILNEFGAGKEWNECWRLTKRIRYFILCIDDMEIAVLEGNNLLEA</sequence>
<reference evidence="1 2" key="1">
    <citation type="submission" date="2024-05" db="EMBL/GenBank/DDBJ databases">
        <title>A draft genome resource for the thread blight pathogen Marasmius tenuissimus strain MS-2.</title>
        <authorList>
            <person name="Yulfo-Soto G.E."/>
            <person name="Baruah I.K."/>
            <person name="Amoako-Attah I."/>
            <person name="Bukari Y."/>
            <person name="Meinhardt L.W."/>
            <person name="Bailey B.A."/>
            <person name="Cohen S.P."/>
        </authorList>
    </citation>
    <scope>NUCLEOTIDE SEQUENCE [LARGE SCALE GENOMIC DNA]</scope>
    <source>
        <strain evidence="1 2">MS-2</strain>
    </source>
</reference>
<evidence type="ECO:0000313" key="1">
    <source>
        <dbReference type="EMBL" id="KAL0061239.1"/>
    </source>
</evidence>
<dbReference type="EMBL" id="JBBXMP010000143">
    <property type="protein sequence ID" value="KAL0061239.1"/>
    <property type="molecule type" value="Genomic_DNA"/>
</dbReference>
<dbReference type="Proteomes" id="UP001437256">
    <property type="component" value="Unassembled WGS sequence"/>
</dbReference>
<keyword evidence="2" id="KW-1185">Reference proteome</keyword>
<organism evidence="1 2">
    <name type="scientific">Marasmius tenuissimus</name>
    <dbReference type="NCBI Taxonomy" id="585030"/>
    <lineage>
        <taxon>Eukaryota</taxon>
        <taxon>Fungi</taxon>
        <taxon>Dikarya</taxon>
        <taxon>Basidiomycota</taxon>
        <taxon>Agaricomycotina</taxon>
        <taxon>Agaricomycetes</taxon>
        <taxon>Agaricomycetidae</taxon>
        <taxon>Agaricales</taxon>
        <taxon>Marasmiineae</taxon>
        <taxon>Marasmiaceae</taxon>
        <taxon>Marasmius</taxon>
    </lineage>
</organism>
<proteinExistence type="predicted"/>
<comment type="caution">
    <text evidence="1">The sequence shown here is derived from an EMBL/GenBank/DDBJ whole genome shotgun (WGS) entry which is preliminary data.</text>
</comment>
<protein>
    <submittedName>
        <fullName evidence="1">Uncharacterized protein</fullName>
    </submittedName>
</protein>
<evidence type="ECO:0000313" key="2">
    <source>
        <dbReference type="Proteomes" id="UP001437256"/>
    </source>
</evidence>
<gene>
    <name evidence="1" type="ORF">AAF712_011945</name>
</gene>
<accession>A0ABR2ZJT9</accession>
<name>A0ABR2ZJT9_9AGAR</name>